<feature type="region of interest" description="Disordered" evidence="1">
    <location>
        <begin position="191"/>
        <end position="212"/>
    </location>
</feature>
<protein>
    <submittedName>
        <fullName evidence="2">Uncharacterized protein</fullName>
    </submittedName>
</protein>
<reference evidence="2" key="1">
    <citation type="journal article" date="2020" name="New Phytol.">
        <title>Comparative genomics reveals dynamic genome evolution in host specialist ectomycorrhizal fungi.</title>
        <authorList>
            <person name="Lofgren L.A."/>
            <person name="Nguyen N.H."/>
            <person name="Vilgalys R."/>
            <person name="Ruytinx J."/>
            <person name="Liao H.L."/>
            <person name="Branco S."/>
            <person name="Kuo A."/>
            <person name="LaButti K."/>
            <person name="Lipzen A."/>
            <person name="Andreopoulos W."/>
            <person name="Pangilinan J."/>
            <person name="Riley R."/>
            <person name="Hundley H."/>
            <person name="Na H."/>
            <person name="Barry K."/>
            <person name="Grigoriev I.V."/>
            <person name="Stajich J.E."/>
            <person name="Kennedy P.G."/>
        </authorList>
    </citation>
    <scope>NUCLEOTIDE SEQUENCE</scope>
    <source>
        <strain evidence="2">S12</strain>
    </source>
</reference>
<feature type="compositionally biased region" description="Low complexity" evidence="1">
    <location>
        <begin position="191"/>
        <end position="200"/>
    </location>
</feature>
<dbReference type="AlphaFoldDB" id="A0A9P7APL1"/>
<feature type="region of interest" description="Disordered" evidence="1">
    <location>
        <begin position="296"/>
        <end position="317"/>
    </location>
</feature>
<organism evidence="2 3">
    <name type="scientific">Suillus plorans</name>
    <dbReference type="NCBI Taxonomy" id="116603"/>
    <lineage>
        <taxon>Eukaryota</taxon>
        <taxon>Fungi</taxon>
        <taxon>Dikarya</taxon>
        <taxon>Basidiomycota</taxon>
        <taxon>Agaricomycotina</taxon>
        <taxon>Agaricomycetes</taxon>
        <taxon>Agaricomycetidae</taxon>
        <taxon>Boletales</taxon>
        <taxon>Suillineae</taxon>
        <taxon>Suillaceae</taxon>
        <taxon>Suillus</taxon>
    </lineage>
</organism>
<dbReference type="EMBL" id="JABBWE010000029">
    <property type="protein sequence ID" value="KAG1793655.1"/>
    <property type="molecule type" value="Genomic_DNA"/>
</dbReference>
<dbReference type="GeneID" id="64600375"/>
<sequence>MENGTLGRQKQLLSSFSYTLSPLSLTLAAISSSTKTIQQLLKGGGSVITATKLSTNNVFLTINKFLIDLPQCINISTMYVSSASNPADKPSRGILGLIELLLPPIDIFPSNLTSSSLTQQRPSPSPNSAIYVMGTTPLSHINSSIERSSSYKRKNESEPCLLKKKKSSAICSKKHDSMAASCFGAAINPTPSSSSTAPKTYKPELTPHPSSLRPHCLARDRLRLWIPSGMNPRYVELAAVSKGAQEVEITDIQVSCILDIIGSFWAQSTKEMYGVGLLVFHIFFDANSIAEDQQCPVAPPTTPQASEPGISRMAEHG</sequence>
<accession>A0A9P7APL1</accession>
<keyword evidence="3" id="KW-1185">Reference proteome</keyword>
<gene>
    <name evidence="2" type="ORF">HD556DRAFT_1443444</name>
</gene>
<comment type="caution">
    <text evidence="2">The sequence shown here is derived from an EMBL/GenBank/DDBJ whole genome shotgun (WGS) entry which is preliminary data.</text>
</comment>
<dbReference type="Proteomes" id="UP000719766">
    <property type="component" value="Unassembled WGS sequence"/>
</dbReference>
<dbReference type="RefSeq" id="XP_041160053.1">
    <property type="nucleotide sequence ID" value="XM_041306611.1"/>
</dbReference>
<evidence type="ECO:0000313" key="2">
    <source>
        <dbReference type="EMBL" id="KAG1793655.1"/>
    </source>
</evidence>
<dbReference type="OrthoDB" id="2664079at2759"/>
<evidence type="ECO:0000313" key="3">
    <source>
        <dbReference type="Proteomes" id="UP000719766"/>
    </source>
</evidence>
<evidence type="ECO:0000256" key="1">
    <source>
        <dbReference type="SAM" id="MobiDB-lite"/>
    </source>
</evidence>
<proteinExistence type="predicted"/>
<name>A0A9P7APL1_9AGAM</name>